<organism evidence="1">
    <name type="scientific">Leptolyngbya sp. NK1-12</name>
    <dbReference type="NCBI Taxonomy" id="2547451"/>
    <lineage>
        <taxon>Bacteria</taxon>
        <taxon>Bacillati</taxon>
        <taxon>Cyanobacteriota</taxon>
        <taxon>Cyanophyceae</taxon>
        <taxon>Leptolyngbyales</taxon>
        <taxon>Leptolyngbyaceae</taxon>
        <taxon>Leptolyngbya group</taxon>
        <taxon>Leptolyngbya</taxon>
    </lineage>
</organism>
<proteinExistence type="predicted"/>
<accession>A0AA96WGJ1</accession>
<dbReference type="EMBL" id="CP053586">
    <property type="protein sequence ID" value="WNZ24844.1"/>
    <property type="molecule type" value="Genomic_DNA"/>
</dbReference>
<protein>
    <submittedName>
        <fullName evidence="1">Uncharacterized protein</fullName>
    </submittedName>
</protein>
<sequence>MQQIYSRSVNILKRFTENEGNSMFCIYEPGVITPWDYLQTVRFYGFITDLRLRVDIESIPEKPLPDLSVTQSRTERLSAMRDMEWNNERKEIGLFLETSGHPITKIASIALLNRVPYYHVNLMPYFTDNAVINVANDARIHACIEDAGFGLLQGQDEVVIFGSVKEEVTTLPEDERRIEFCQPYNFTVGTQSIQLLAANPNRLQATIVNRHTSAQVFLNYGNTATNGAGICLLPNGGSYEINRTNPYQGVVSAISSVSGATLSVLECV</sequence>
<dbReference type="RefSeq" id="WP_316430839.1">
    <property type="nucleotide sequence ID" value="NZ_CP053586.1"/>
</dbReference>
<name>A0AA96WGJ1_9CYAN</name>
<reference evidence="1" key="1">
    <citation type="submission" date="2020-05" db="EMBL/GenBank/DDBJ databases">
        <authorList>
            <person name="Zhu T."/>
            <person name="Keshari N."/>
            <person name="Lu X."/>
        </authorList>
    </citation>
    <scope>NUCLEOTIDE SEQUENCE</scope>
    <source>
        <strain evidence="1">NK1-12</strain>
    </source>
</reference>
<dbReference type="AlphaFoldDB" id="A0AA96WGJ1"/>
<evidence type="ECO:0000313" key="1">
    <source>
        <dbReference type="EMBL" id="WNZ24844.1"/>
    </source>
</evidence>
<gene>
    <name evidence="1" type="ORF">HJG54_19655</name>
</gene>